<gene>
    <name evidence="2" type="ORF">JOD17_003339</name>
</gene>
<organism evidence="2 3">
    <name type="scientific">Geomicrobium sediminis</name>
    <dbReference type="NCBI Taxonomy" id="1347788"/>
    <lineage>
        <taxon>Bacteria</taxon>
        <taxon>Bacillati</taxon>
        <taxon>Bacillota</taxon>
        <taxon>Bacilli</taxon>
        <taxon>Bacillales</taxon>
        <taxon>Geomicrobium</taxon>
    </lineage>
</organism>
<evidence type="ECO:0000313" key="2">
    <source>
        <dbReference type="EMBL" id="MBM7634237.1"/>
    </source>
</evidence>
<keyword evidence="1" id="KW-0472">Membrane</keyword>
<protein>
    <submittedName>
        <fullName evidence="2">Uncharacterized protein YxeA</fullName>
    </submittedName>
</protein>
<reference evidence="2 3" key="1">
    <citation type="submission" date="2021-01" db="EMBL/GenBank/DDBJ databases">
        <title>Genomic Encyclopedia of Type Strains, Phase IV (KMG-IV): sequencing the most valuable type-strain genomes for metagenomic binning, comparative biology and taxonomic classification.</title>
        <authorList>
            <person name="Goeker M."/>
        </authorList>
    </citation>
    <scope>NUCLEOTIDE SEQUENCE [LARGE SCALE GENOMIC DNA]</scope>
    <source>
        <strain evidence="2 3">DSM 25540</strain>
    </source>
</reference>
<dbReference type="EMBL" id="JAFBEC010000010">
    <property type="protein sequence ID" value="MBM7634237.1"/>
    <property type="molecule type" value="Genomic_DNA"/>
</dbReference>
<keyword evidence="3" id="KW-1185">Reference proteome</keyword>
<proteinExistence type="predicted"/>
<dbReference type="Proteomes" id="UP000741863">
    <property type="component" value="Unassembled WGS sequence"/>
</dbReference>
<keyword evidence="1" id="KW-0812">Transmembrane</keyword>
<accession>A0ABS2PFN2</accession>
<evidence type="ECO:0000313" key="3">
    <source>
        <dbReference type="Proteomes" id="UP000741863"/>
    </source>
</evidence>
<comment type="caution">
    <text evidence="2">The sequence shown here is derived from an EMBL/GenBank/DDBJ whole genome shotgun (WGS) entry which is preliminary data.</text>
</comment>
<evidence type="ECO:0000256" key="1">
    <source>
        <dbReference type="SAM" id="Phobius"/>
    </source>
</evidence>
<sequence length="74" mass="8629">MKNFIIGILGFGLIVSVTLNLILNNKEQDREVGFTHYVSFLHNQVSYTESAAQFHLREQTEDSYQQLFVRKCTF</sequence>
<feature type="transmembrane region" description="Helical" evidence="1">
    <location>
        <begin position="6"/>
        <end position="23"/>
    </location>
</feature>
<keyword evidence="1" id="KW-1133">Transmembrane helix</keyword>
<name>A0ABS2PFN2_9BACL</name>